<dbReference type="PANTHER" id="PTHR47816:SF5">
    <property type="entry name" value="RIBOSOMAL RNA LARGE SUBUNIT METHYLTRANSFERASE G"/>
    <property type="match status" value="1"/>
</dbReference>
<evidence type="ECO:0000313" key="9">
    <source>
        <dbReference type="Proteomes" id="UP000005695"/>
    </source>
</evidence>
<protein>
    <submittedName>
        <fullName evidence="8">rRNA (Guanine-N(2)-)-methyltransferase</fullName>
    </submittedName>
</protein>
<dbReference type="Pfam" id="PF26049">
    <property type="entry name" value="RLMG_N"/>
    <property type="match status" value="1"/>
</dbReference>
<dbReference type="InterPro" id="IPR017237">
    <property type="entry name" value="RLMG"/>
</dbReference>
<dbReference type="OrthoDB" id="9816072at2"/>
<dbReference type="InterPro" id="IPR007848">
    <property type="entry name" value="Small_mtfrase_dom"/>
</dbReference>
<evidence type="ECO:0000259" key="6">
    <source>
        <dbReference type="Pfam" id="PF05175"/>
    </source>
</evidence>
<evidence type="ECO:0000256" key="5">
    <source>
        <dbReference type="ARBA" id="ARBA00022691"/>
    </source>
</evidence>
<evidence type="ECO:0000259" key="7">
    <source>
        <dbReference type="Pfam" id="PF26049"/>
    </source>
</evidence>
<comment type="caution">
    <text evidence="8">The sequence shown here is derived from an EMBL/GenBank/DDBJ whole genome shotgun (WGS) entry which is preliminary data.</text>
</comment>
<dbReference type="Pfam" id="PF05175">
    <property type="entry name" value="MTS"/>
    <property type="match status" value="1"/>
</dbReference>
<evidence type="ECO:0000256" key="1">
    <source>
        <dbReference type="ARBA" id="ARBA00022490"/>
    </source>
</evidence>
<name>Q1K1R5_DESA6</name>
<dbReference type="GO" id="GO:0005737">
    <property type="term" value="C:cytoplasm"/>
    <property type="evidence" value="ECO:0007669"/>
    <property type="project" value="InterPro"/>
</dbReference>
<dbReference type="GO" id="GO:0008990">
    <property type="term" value="F:rRNA (guanine-N2-)-methyltransferase activity"/>
    <property type="evidence" value="ECO:0007669"/>
    <property type="project" value="InterPro"/>
</dbReference>
<reference evidence="8" key="1">
    <citation type="submission" date="2006-05" db="EMBL/GenBank/DDBJ databases">
        <title>Annotation of the draft genome assembly of Desulfuromonas acetoxidans DSM 684.</title>
        <authorList>
            <consortium name="US DOE Joint Genome Institute (JGI-ORNL)"/>
            <person name="Larimer F."/>
            <person name="Land M."/>
            <person name="Hauser L."/>
        </authorList>
    </citation>
    <scope>NUCLEOTIDE SEQUENCE [LARGE SCALE GENOMIC DNA]</scope>
    <source>
        <strain evidence="8">DSM 684</strain>
    </source>
</reference>
<dbReference type="EMBL" id="AAEW02000005">
    <property type="protein sequence ID" value="EAT16323.1"/>
    <property type="molecule type" value="Genomic_DNA"/>
</dbReference>
<sequence length="375" mass="42060">MSQISVPQGQWDLYRYPVRNNDPLRAWDAADEFILNELHDQSLPQPSQRLLIVNDSFGALSCCLHPYEPTLVSDSCLTYHGLLHNLKSNRIAQDCITFFDSLTTPPGHYDIVLIKVPKSLALLEDQLVRLRPVIKPESVIIGAAMVKHLSASAIELFEKILGPTHTSLARKKARLIFSSFDAERTLTPLPPANLRLPEFQLNLLQHPGVFSMNRLDLGSRLVLEQSHLLPPAKVIIDLGCGNGILGITAARQQPEAHLTFVDESYRAVDSARINFEAIFGHRPARFEVIDCLNGIDRDSADLIINNPPFHQQQVVGDQVAWQMFRQARQVLGRSGQLWVVGNRHLGYHTKLKRLFGNCKLVASTHKFVLLKATKS</sequence>
<dbReference type="InterPro" id="IPR058679">
    <property type="entry name" value="RlmG_N"/>
</dbReference>
<evidence type="ECO:0000256" key="2">
    <source>
        <dbReference type="ARBA" id="ARBA00022552"/>
    </source>
</evidence>
<dbReference type="RefSeq" id="WP_005998882.1">
    <property type="nucleotide sequence ID" value="NZ_AAEW02000005.1"/>
</dbReference>
<keyword evidence="9" id="KW-1185">Reference proteome</keyword>
<accession>Q1K1R5</accession>
<dbReference type="SUPFAM" id="SSF53335">
    <property type="entry name" value="S-adenosyl-L-methionine-dependent methyltransferases"/>
    <property type="match status" value="1"/>
</dbReference>
<dbReference type="Gene3D" id="3.40.50.150">
    <property type="entry name" value="Vaccinia Virus protein VP39"/>
    <property type="match status" value="2"/>
</dbReference>
<dbReference type="PIRSF" id="PIRSF037565">
    <property type="entry name" value="RRNA_m2G_Mtase_RsmD_prd"/>
    <property type="match status" value="1"/>
</dbReference>
<feature type="domain" description="RlmG N-terminal" evidence="7">
    <location>
        <begin position="1"/>
        <end position="181"/>
    </location>
</feature>
<keyword evidence="3" id="KW-0489">Methyltransferase</keyword>
<evidence type="ECO:0000313" key="8">
    <source>
        <dbReference type="EMBL" id="EAT16323.1"/>
    </source>
</evidence>
<dbReference type="PANTHER" id="PTHR47816">
    <property type="entry name" value="RIBOSOMAL RNA SMALL SUBUNIT METHYLTRANSFERASE C"/>
    <property type="match status" value="1"/>
</dbReference>
<dbReference type="HAMAP" id="MF_01859">
    <property type="entry name" value="23SrRNA_methyltr_G"/>
    <property type="match status" value="1"/>
</dbReference>
<reference evidence="8" key="2">
    <citation type="submission" date="2006-05" db="EMBL/GenBank/DDBJ databases">
        <title>Sequencing of the draft genome and assembly of Desulfuromonas acetoxidans DSM 684.</title>
        <authorList>
            <consortium name="US DOE Joint Genome Institute (JGI-PGF)"/>
            <person name="Copeland A."/>
            <person name="Lucas S."/>
            <person name="Lapidus A."/>
            <person name="Barry K."/>
            <person name="Detter J.C."/>
            <person name="Glavina del Rio T."/>
            <person name="Hammon N."/>
            <person name="Israni S."/>
            <person name="Dalin E."/>
            <person name="Tice H."/>
            <person name="Bruce D."/>
            <person name="Pitluck S."/>
            <person name="Richardson P."/>
        </authorList>
    </citation>
    <scope>NUCLEOTIDE SEQUENCE [LARGE SCALE GENOMIC DNA]</scope>
    <source>
        <strain evidence="8">DSM 684</strain>
    </source>
</reference>
<dbReference type="InterPro" id="IPR029063">
    <property type="entry name" value="SAM-dependent_MTases_sf"/>
</dbReference>
<feature type="domain" description="Methyltransferase small" evidence="6">
    <location>
        <begin position="201"/>
        <end position="371"/>
    </location>
</feature>
<keyword evidence="5" id="KW-0949">S-adenosyl-L-methionine</keyword>
<dbReference type="Proteomes" id="UP000005695">
    <property type="component" value="Unassembled WGS sequence"/>
</dbReference>
<evidence type="ECO:0000256" key="3">
    <source>
        <dbReference type="ARBA" id="ARBA00022603"/>
    </source>
</evidence>
<dbReference type="InterPro" id="IPR002052">
    <property type="entry name" value="DNA_methylase_N6_adenine_CS"/>
</dbReference>
<keyword evidence="1" id="KW-0963">Cytoplasm</keyword>
<organism evidence="8 9">
    <name type="scientific">Desulfuromonas acetoxidans (strain DSM 684 / 11070)</name>
    <dbReference type="NCBI Taxonomy" id="281689"/>
    <lineage>
        <taxon>Bacteria</taxon>
        <taxon>Pseudomonadati</taxon>
        <taxon>Thermodesulfobacteriota</taxon>
        <taxon>Desulfuromonadia</taxon>
        <taxon>Desulfuromonadales</taxon>
        <taxon>Desulfuromonadaceae</taxon>
        <taxon>Desulfuromonas</taxon>
    </lineage>
</organism>
<gene>
    <name evidence="8" type="ORF">Dace_1787</name>
</gene>
<evidence type="ECO:0000256" key="4">
    <source>
        <dbReference type="ARBA" id="ARBA00022679"/>
    </source>
</evidence>
<proteinExistence type="inferred from homology"/>
<dbReference type="CDD" id="cd02440">
    <property type="entry name" value="AdoMet_MTases"/>
    <property type="match status" value="1"/>
</dbReference>
<dbReference type="GO" id="GO:0003676">
    <property type="term" value="F:nucleic acid binding"/>
    <property type="evidence" value="ECO:0007669"/>
    <property type="project" value="InterPro"/>
</dbReference>
<keyword evidence="4" id="KW-0808">Transferase</keyword>
<dbReference type="InterPro" id="IPR046977">
    <property type="entry name" value="RsmC/RlmG"/>
</dbReference>
<dbReference type="AlphaFoldDB" id="Q1K1R5"/>
<keyword evidence="2" id="KW-0698">rRNA processing</keyword>
<dbReference type="PROSITE" id="PS00092">
    <property type="entry name" value="N6_MTASE"/>
    <property type="match status" value="1"/>
</dbReference>